<evidence type="ECO:0000313" key="2">
    <source>
        <dbReference type="EMBL" id="KAL2844582.1"/>
    </source>
</evidence>
<feature type="compositionally biased region" description="Polar residues" evidence="1">
    <location>
        <begin position="448"/>
        <end position="458"/>
    </location>
</feature>
<feature type="region of interest" description="Disordered" evidence="1">
    <location>
        <begin position="42"/>
        <end position="92"/>
    </location>
</feature>
<gene>
    <name evidence="2" type="ORF">BJY01DRAFT_248092</name>
</gene>
<organism evidence="2 3">
    <name type="scientific">Aspergillus pseudoustus</name>
    <dbReference type="NCBI Taxonomy" id="1810923"/>
    <lineage>
        <taxon>Eukaryota</taxon>
        <taxon>Fungi</taxon>
        <taxon>Dikarya</taxon>
        <taxon>Ascomycota</taxon>
        <taxon>Pezizomycotina</taxon>
        <taxon>Eurotiomycetes</taxon>
        <taxon>Eurotiomycetidae</taxon>
        <taxon>Eurotiales</taxon>
        <taxon>Aspergillaceae</taxon>
        <taxon>Aspergillus</taxon>
        <taxon>Aspergillus subgen. Nidulantes</taxon>
    </lineage>
</organism>
<reference evidence="2 3" key="1">
    <citation type="submission" date="2024-07" db="EMBL/GenBank/DDBJ databases">
        <title>Section-level genome sequencing and comparative genomics of Aspergillus sections Usti and Cavernicolus.</title>
        <authorList>
            <consortium name="Lawrence Berkeley National Laboratory"/>
            <person name="Nybo J.L."/>
            <person name="Vesth T.C."/>
            <person name="Theobald S."/>
            <person name="Frisvad J.C."/>
            <person name="Larsen T.O."/>
            <person name="Kjaerboelling I."/>
            <person name="Rothschild-Mancinelli K."/>
            <person name="Lyhne E.K."/>
            <person name="Kogle M.E."/>
            <person name="Barry K."/>
            <person name="Clum A."/>
            <person name="Na H."/>
            <person name="Ledsgaard L."/>
            <person name="Lin J."/>
            <person name="Lipzen A."/>
            <person name="Kuo A."/>
            <person name="Riley R."/>
            <person name="Mondo S."/>
            <person name="Labutti K."/>
            <person name="Haridas S."/>
            <person name="Pangalinan J."/>
            <person name="Salamov A.A."/>
            <person name="Simmons B.A."/>
            <person name="Magnuson J.K."/>
            <person name="Chen J."/>
            <person name="Drula E."/>
            <person name="Henrissat B."/>
            <person name="Wiebenga A."/>
            <person name="Lubbers R.J."/>
            <person name="Gomes A.C."/>
            <person name="Makela M.R."/>
            <person name="Stajich J."/>
            <person name="Grigoriev I.V."/>
            <person name="Mortensen U.H."/>
            <person name="De Vries R.P."/>
            <person name="Baker S.E."/>
            <person name="Andersen M.R."/>
        </authorList>
    </citation>
    <scope>NUCLEOTIDE SEQUENCE [LARGE SCALE GENOMIC DNA]</scope>
    <source>
        <strain evidence="2 3">CBS 123904</strain>
    </source>
</reference>
<dbReference type="EMBL" id="JBFXLU010000079">
    <property type="protein sequence ID" value="KAL2844582.1"/>
    <property type="molecule type" value="Genomic_DNA"/>
</dbReference>
<evidence type="ECO:0008006" key="4">
    <source>
        <dbReference type="Google" id="ProtNLM"/>
    </source>
</evidence>
<name>A0ABR4JX08_9EURO</name>
<feature type="region of interest" description="Disordered" evidence="1">
    <location>
        <begin position="438"/>
        <end position="458"/>
    </location>
</feature>
<comment type="caution">
    <text evidence="2">The sequence shown here is derived from an EMBL/GenBank/DDBJ whole genome shotgun (WGS) entry which is preliminary data.</text>
</comment>
<feature type="compositionally biased region" description="Low complexity" evidence="1">
    <location>
        <begin position="66"/>
        <end position="90"/>
    </location>
</feature>
<evidence type="ECO:0000313" key="3">
    <source>
        <dbReference type="Proteomes" id="UP001610446"/>
    </source>
</evidence>
<keyword evidence="3" id="KW-1185">Reference proteome</keyword>
<evidence type="ECO:0000256" key="1">
    <source>
        <dbReference type="SAM" id="MobiDB-lite"/>
    </source>
</evidence>
<dbReference type="Proteomes" id="UP001610446">
    <property type="component" value="Unassembled WGS sequence"/>
</dbReference>
<dbReference type="Pfam" id="PF20717">
    <property type="entry name" value="DUF6829"/>
    <property type="match status" value="1"/>
</dbReference>
<protein>
    <recommendedName>
        <fullName evidence="4">Isoprenoid synthase domain-containing protein</fullName>
    </recommendedName>
</protein>
<sequence length="458" mass="50991">MAQPLRDLIAANQFFTLEWEPLLRCIHDAFPSELERLKSAYSIPAPGKKPKPAAPPPHDHHRHGVSHVSHQNQSQNQSENQNGNEGENQSPSQILFGRSYDEVDRTLVSIDALRMIHNDEYARFAATQDGGVRMQRDSFDWIRKLYREVITGSNEESDSGFDPLELRPEPEMLYTLVTSVIINDLGKSAGLEADLKKEVGGGDGDGEDDVEHVNHDLLIHQVIQRAPQLIPCLDSLAPSHRADLELGIELGAYFNFGQLAQAENVPASLVGLDCVRGKMAAFELRFVEQILDIAGSAGHEDHGHAKKLTEPIFRSYRLVYDLARRYINGEVDKRGAYDENLRRRLNALVQEGRWEGREDLDIAIPEHRALMRLLCICNANTAKSAELVEETFHHYISSDTRRILVRGLNLDGSVDNPAVQATYIPAVCSTAITAAKSHPQGDPRQALGAQSLNVISEN</sequence>
<dbReference type="InterPro" id="IPR049232">
    <property type="entry name" value="DUF6829"/>
</dbReference>
<proteinExistence type="predicted"/>
<accession>A0ABR4JX08</accession>